<dbReference type="Proteomes" id="UP001231518">
    <property type="component" value="Chromosome 28"/>
</dbReference>
<accession>A0AAD7YA16</accession>
<dbReference type="AlphaFoldDB" id="A0AAD7YA16"/>
<evidence type="ECO:0000256" key="1">
    <source>
        <dbReference type="ARBA" id="ARBA00002362"/>
    </source>
</evidence>
<keyword evidence="10" id="KW-1185">Reference proteome</keyword>
<evidence type="ECO:0000259" key="8">
    <source>
        <dbReference type="PROSITE" id="PS50250"/>
    </source>
</evidence>
<dbReference type="InterPro" id="IPR054179">
    <property type="entry name" value="PSD13_N"/>
</dbReference>
<dbReference type="InterPro" id="IPR035298">
    <property type="entry name" value="PSMD13"/>
</dbReference>
<evidence type="ECO:0000313" key="9">
    <source>
        <dbReference type="EMBL" id="KAJ8707889.1"/>
    </source>
</evidence>
<evidence type="ECO:0000256" key="3">
    <source>
        <dbReference type="ARBA" id="ARBA00015732"/>
    </source>
</evidence>
<dbReference type="GO" id="GO:0005829">
    <property type="term" value="C:cytosol"/>
    <property type="evidence" value="ECO:0007669"/>
    <property type="project" value="TreeGrafter"/>
</dbReference>
<dbReference type="InterPro" id="IPR000717">
    <property type="entry name" value="PCI_dom"/>
</dbReference>
<dbReference type="GO" id="GO:0005634">
    <property type="term" value="C:nucleus"/>
    <property type="evidence" value="ECO:0007669"/>
    <property type="project" value="TreeGrafter"/>
</dbReference>
<evidence type="ECO:0000256" key="6">
    <source>
        <dbReference type="ARBA" id="ARBA00031303"/>
    </source>
</evidence>
<evidence type="ECO:0000256" key="5">
    <source>
        <dbReference type="ARBA" id="ARBA00029749"/>
    </source>
</evidence>
<evidence type="ECO:0000313" key="10">
    <source>
        <dbReference type="Proteomes" id="UP001231518"/>
    </source>
</evidence>
<keyword evidence="4" id="KW-0647">Proteasome</keyword>
<dbReference type="PANTHER" id="PTHR10539">
    <property type="entry name" value="26S PROTEASOME NON-ATPASE REGULATORY SUBUNIT 13"/>
    <property type="match status" value="1"/>
</dbReference>
<proteinExistence type="predicted"/>
<dbReference type="PROSITE" id="PS50250">
    <property type="entry name" value="PCI"/>
    <property type="match status" value="1"/>
</dbReference>
<evidence type="ECO:0000256" key="4">
    <source>
        <dbReference type="ARBA" id="ARBA00022942"/>
    </source>
</evidence>
<comment type="caution">
    <text evidence="9">The sequence shown here is derived from an EMBL/GenBank/DDBJ whole genome shotgun (WGS) entry which is preliminary data.</text>
</comment>
<dbReference type="GO" id="GO:0008541">
    <property type="term" value="C:proteasome regulatory particle, lid subcomplex"/>
    <property type="evidence" value="ECO:0007669"/>
    <property type="project" value="TreeGrafter"/>
</dbReference>
<gene>
    <name evidence="9" type="ORF">PYW07_011566</name>
</gene>
<comment type="subunit">
    <text evidence="2">Component of the 19S proteasome regulatory particle complex. The 26S proteasome consists of a 20S core particle (CP) and two 19S regulatory subunits (RP). The regulatory particle is made of a lid composed of 9 subunits including PSMD13, a base containing 6 ATPases and few additional components.</text>
</comment>
<organism evidence="9 10">
    <name type="scientific">Mythimna separata</name>
    <name type="common">Oriental armyworm</name>
    <name type="synonym">Pseudaletia separata</name>
    <dbReference type="NCBI Taxonomy" id="271217"/>
    <lineage>
        <taxon>Eukaryota</taxon>
        <taxon>Metazoa</taxon>
        <taxon>Ecdysozoa</taxon>
        <taxon>Arthropoda</taxon>
        <taxon>Hexapoda</taxon>
        <taxon>Insecta</taxon>
        <taxon>Pterygota</taxon>
        <taxon>Neoptera</taxon>
        <taxon>Endopterygota</taxon>
        <taxon>Lepidoptera</taxon>
        <taxon>Glossata</taxon>
        <taxon>Ditrysia</taxon>
        <taxon>Noctuoidea</taxon>
        <taxon>Noctuidae</taxon>
        <taxon>Noctuinae</taxon>
        <taxon>Hadenini</taxon>
        <taxon>Mythimna</taxon>
    </lineage>
</organism>
<dbReference type="EMBL" id="JARGEI010000027">
    <property type="protein sequence ID" value="KAJ8707889.1"/>
    <property type="molecule type" value="Genomic_DNA"/>
</dbReference>
<name>A0AAD7YA16_MYTSE</name>
<dbReference type="PANTHER" id="PTHR10539:SF0">
    <property type="entry name" value="26S PROTEASOME NON-ATPASE REGULATORY SUBUNIT 13"/>
    <property type="match status" value="1"/>
</dbReference>
<feature type="domain" description="PCI" evidence="8">
    <location>
        <begin position="180"/>
        <end position="347"/>
    </location>
</feature>
<dbReference type="Pfam" id="PF01399">
    <property type="entry name" value="PCI"/>
    <property type="match status" value="1"/>
</dbReference>
<reference evidence="9" key="1">
    <citation type="submission" date="2023-03" db="EMBL/GenBank/DDBJ databases">
        <title>Chromosome-level genomes of two armyworms, Mythimna separata and Mythimna loreyi, provide insights into the biosynthesis and reception of sex pheromones.</title>
        <authorList>
            <person name="Zhao H."/>
        </authorList>
    </citation>
    <scope>NUCLEOTIDE SEQUENCE</scope>
    <source>
        <strain evidence="9">BeijingLab</strain>
        <tissue evidence="9">Pupa</tissue>
    </source>
</reference>
<comment type="function">
    <text evidence="1">Component of the 26S proteasome, a multiprotein complex involved in the ATP-dependent degradation of ubiquitinated proteins. This complex plays a key role in the maintenance of protein homeostasis by removing misfolded or damaged proteins, which could impair cellular functions, and by removing proteins whose functions are no longer required. Therefore, the proteasome participates in numerous cellular processes, including cell cycle progression, apoptosis, or DNA damage repair.</text>
</comment>
<dbReference type="Pfam" id="PF22037">
    <property type="entry name" value="PSD13_N"/>
    <property type="match status" value="1"/>
</dbReference>
<dbReference type="GO" id="GO:0006511">
    <property type="term" value="P:ubiquitin-dependent protein catabolic process"/>
    <property type="evidence" value="ECO:0007669"/>
    <property type="project" value="TreeGrafter"/>
</dbReference>
<protein>
    <recommendedName>
        <fullName evidence="3">26S proteasome non-ATPase regulatory subunit 13</fullName>
    </recommendedName>
    <alternativeName>
        <fullName evidence="5">26S proteasome regulatory subunit RPN9</fullName>
    </alternativeName>
    <alternativeName>
        <fullName evidence="7">26S proteasome regulatory subunit S11</fullName>
    </alternativeName>
    <alternativeName>
        <fullName evidence="6">26S proteasome regulatory subunit p40.5</fullName>
    </alternativeName>
</protein>
<evidence type="ECO:0000256" key="7">
    <source>
        <dbReference type="ARBA" id="ARBA00032323"/>
    </source>
</evidence>
<evidence type="ECO:0000256" key="2">
    <source>
        <dbReference type="ARBA" id="ARBA00011441"/>
    </source>
</evidence>
<dbReference type="GO" id="GO:0005198">
    <property type="term" value="F:structural molecule activity"/>
    <property type="evidence" value="ECO:0007669"/>
    <property type="project" value="TreeGrafter"/>
</dbReference>
<sequence>MATGVKFYNVEVNDFIANKQTTQPELSAEWLKLEELYNKKLWHQLTLKIQELVEKPSMQQGDHLITLYANFLSFFENKINPLSLVEIVAHVIKQYSNKKEAIAFLEKIEGKVKANDEALALCKVLQGQIYLEQLNDLDATEKIIEQLEGTLEDADGVTPVHGRFYKLASEYYRVRGPMARYYRSALRYVGCAGGGADLEPAERRATALRLALAAVIAPNVYDLGELLAHPILESLHGTPDAWACELVKAVASGDVALFEKVRASAQHPDLVRTDRQLRQKIAILCLMEMAFNRTSAQRKLTFAEIAREARVPIDEVELLVMKALAEKLIRGHIDQVCGEKDLSIDEVELLVMKALAEKLIRGHIDQVSSCAHIGWVRPRALPRGGAAALAARLDAWCGAVAGAADLLANAAPDLLTA</sequence>